<gene>
    <name evidence="2" type="ORF">GCM10017577_00960</name>
</gene>
<dbReference type="SUPFAM" id="SSF50475">
    <property type="entry name" value="FMN-binding split barrel"/>
    <property type="match status" value="1"/>
</dbReference>
<dbReference type="Pfam" id="PF10615">
    <property type="entry name" value="DUF2470"/>
    <property type="match status" value="1"/>
</dbReference>
<dbReference type="EMBL" id="BSFQ01000001">
    <property type="protein sequence ID" value="GLL08956.1"/>
    <property type="molecule type" value="Genomic_DNA"/>
</dbReference>
<name>A0A9W6KVT3_9PSEU</name>
<proteinExistence type="predicted"/>
<evidence type="ECO:0000313" key="3">
    <source>
        <dbReference type="Proteomes" id="UP001143463"/>
    </source>
</evidence>
<sequence length="275" mass="29513">MSYVGQTRLRRPPAPADAERARSVAARGGEAALVGTGGPEPVVPLVHHVHADGSAVVLLPDESPVLEAIRTSDRGEIPVMLELTDRAPVELREPVRALLWISGWLRIPDAISARRAAMQVADVAPHPRLLDLGHGATLVKLTPSSAVLADAEGTAALAPVDLAAARPDPFCRMEDHWLSHLEEAHPEVFDALARHLPAPLRCTMGARVRPLGVDRCGLRLRVETPEGDHDVRLAWPQEATTAEELRVQLGLLVGCPFRQVGGGAHDRVDEAVDEA</sequence>
<keyword evidence="3" id="KW-1185">Reference proteome</keyword>
<dbReference type="Proteomes" id="UP001143463">
    <property type="component" value="Unassembled WGS sequence"/>
</dbReference>
<reference evidence="2" key="1">
    <citation type="journal article" date="2014" name="Int. J. Syst. Evol. Microbiol.">
        <title>Complete genome sequence of Corynebacterium casei LMG S-19264T (=DSM 44701T), isolated from a smear-ripened cheese.</title>
        <authorList>
            <consortium name="US DOE Joint Genome Institute (JGI-PGF)"/>
            <person name="Walter F."/>
            <person name="Albersmeier A."/>
            <person name="Kalinowski J."/>
            <person name="Ruckert C."/>
        </authorList>
    </citation>
    <scope>NUCLEOTIDE SEQUENCE</scope>
    <source>
        <strain evidence="2">VKM Ac-1069</strain>
    </source>
</reference>
<dbReference type="Gene3D" id="3.20.180.10">
    <property type="entry name" value="PNP-oxidase-like"/>
    <property type="match status" value="1"/>
</dbReference>
<dbReference type="InterPro" id="IPR019595">
    <property type="entry name" value="DUF2470"/>
</dbReference>
<evidence type="ECO:0000259" key="1">
    <source>
        <dbReference type="Pfam" id="PF10615"/>
    </source>
</evidence>
<dbReference type="InterPro" id="IPR037119">
    <property type="entry name" value="Haem_oxidase_HugZ-like_sf"/>
</dbReference>
<comment type="caution">
    <text evidence="2">The sequence shown here is derived from an EMBL/GenBank/DDBJ whole genome shotgun (WGS) entry which is preliminary data.</text>
</comment>
<dbReference type="AlphaFoldDB" id="A0A9W6KVT3"/>
<reference evidence="2" key="2">
    <citation type="submission" date="2023-01" db="EMBL/GenBank/DDBJ databases">
        <authorList>
            <person name="Sun Q."/>
            <person name="Evtushenko L."/>
        </authorList>
    </citation>
    <scope>NUCLEOTIDE SEQUENCE</scope>
    <source>
        <strain evidence="2">VKM Ac-1069</strain>
    </source>
</reference>
<protein>
    <recommendedName>
        <fullName evidence="1">DUF2470 domain-containing protein</fullName>
    </recommendedName>
</protein>
<organism evidence="2 3">
    <name type="scientific">Pseudonocardia halophobica</name>
    <dbReference type="NCBI Taxonomy" id="29401"/>
    <lineage>
        <taxon>Bacteria</taxon>
        <taxon>Bacillati</taxon>
        <taxon>Actinomycetota</taxon>
        <taxon>Actinomycetes</taxon>
        <taxon>Pseudonocardiales</taxon>
        <taxon>Pseudonocardiaceae</taxon>
        <taxon>Pseudonocardia</taxon>
    </lineage>
</organism>
<feature type="domain" description="DUF2470" evidence="1">
    <location>
        <begin position="175"/>
        <end position="249"/>
    </location>
</feature>
<accession>A0A9W6KVT3</accession>
<evidence type="ECO:0000313" key="2">
    <source>
        <dbReference type="EMBL" id="GLL08956.1"/>
    </source>
</evidence>